<feature type="compositionally biased region" description="Polar residues" evidence="1">
    <location>
        <begin position="73"/>
        <end position="88"/>
    </location>
</feature>
<evidence type="ECO:0000256" key="1">
    <source>
        <dbReference type="SAM" id="MobiDB-lite"/>
    </source>
</evidence>
<gene>
    <name evidence="2" type="ORF">Esi_0096_0083</name>
</gene>
<evidence type="ECO:0000313" key="2">
    <source>
        <dbReference type="EMBL" id="CBJ28234.1"/>
    </source>
</evidence>
<accession>D7G970</accession>
<dbReference type="EMBL" id="FN649755">
    <property type="protein sequence ID" value="CBJ28234.1"/>
    <property type="molecule type" value="Genomic_DNA"/>
</dbReference>
<reference evidence="2 3" key="1">
    <citation type="journal article" date="2010" name="Nature">
        <title>The Ectocarpus genome and the independent evolution of multicellularity in brown algae.</title>
        <authorList>
            <person name="Cock J.M."/>
            <person name="Sterck L."/>
            <person name="Rouze P."/>
            <person name="Scornet D."/>
            <person name="Allen A.E."/>
            <person name="Amoutzias G."/>
            <person name="Anthouard V."/>
            <person name="Artiguenave F."/>
            <person name="Aury J.M."/>
            <person name="Badger J.H."/>
            <person name="Beszteri B."/>
            <person name="Billiau K."/>
            <person name="Bonnet E."/>
            <person name="Bothwell J.H."/>
            <person name="Bowler C."/>
            <person name="Boyen C."/>
            <person name="Brownlee C."/>
            <person name="Carrano C.J."/>
            <person name="Charrier B."/>
            <person name="Cho G.Y."/>
            <person name="Coelho S.M."/>
            <person name="Collen J."/>
            <person name="Corre E."/>
            <person name="Da Silva C."/>
            <person name="Delage L."/>
            <person name="Delaroque N."/>
            <person name="Dittami S.M."/>
            <person name="Doulbeau S."/>
            <person name="Elias M."/>
            <person name="Farnham G."/>
            <person name="Gachon C.M."/>
            <person name="Gschloessl B."/>
            <person name="Heesch S."/>
            <person name="Jabbari K."/>
            <person name="Jubin C."/>
            <person name="Kawai H."/>
            <person name="Kimura K."/>
            <person name="Kloareg B."/>
            <person name="Kupper F.C."/>
            <person name="Lang D."/>
            <person name="Le Bail A."/>
            <person name="Leblanc C."/>
            <person name="Lerouge P."/>
            <person name="Lohr M."/>
            <person name="Lopez P.J."/>
            <person name="Martens C."/>
            <person name="Maumus F."/>
            <person name="Michel G."/>
            <person name="Miranda-Saavedra D."/>
            <person name="Morales J."/>
            <person name="Moreau H."/>
            <person name="Motomura T."/>
            <person name="Nagasato C."/>
            <person name="Napoli C.A."/>
            <person name="Nelson D.R."/>
            <person name="Nyvall-Collen P."/>
            <person name="Peters A.F."/>
            <person name="Pommier C."/>
            <person name="Potin P."/>
            <person name="Poulain J."/>
            <person name="Quesneville H."/>
            <person name="Read B."/>
            <person name="Rensing S.A."/>
            <person name="Ritter A."/>
            <person name="Rousvoal S."/>
            <person name="Samanta M."/>
            <person name="Samson G."/>
            <person name="Schroeder D.C."/>
            <person name="Segurens B."/>
            <person name="Strittmatter M."/>
            <person name="Tonon T."/>
            <person name="Tregear J.W."/>
            <person name="Valentin K."/>
            <person name="von Dassow P."/>
            <person name="Yamagishi T."/>
            <person name="Van de Peer Y."/>
            <person name="Wincker P."/>
        </authorList>
    </citation>
    <scope>NUCLEOTIDE SEQUENCE [LARGE SCALE GENOMIC DNA]</scope>
    <source>
        <strain evidence="3">Ec32 / CCAP1310/4</strain>
    </source>
</reference>
<dbReference type="Proteomes" id="UP000002630">
    <property type="component" value="Linkage Group LG30"/>
</dbReference>
<keyword evidence="3" id="KW-1185">Reference proteome</keyword>
<feature type="region of interest" description="Disordered" evidence="1">
    <location>
        <begin position="33"/>
        <end position="88"/>
    </location>
</feature>
<dbReference type="AlphaFoldDB" id="D7G970"/>
<protein>
    <submittedName>
        <fullName evidence="2">Uncharacterized protein</fullName>
    </submittedName>
</protein>
<name>D7G970_ECTSI</name>
<dbReference type="InParanoid" id="D7G970"/>
<organism evidence="2 3">
    <name type="scientific">Ectocarpus siliculosus</name>
    <name type="common">Brown alga</name>
    <name type="synonym">Conferva siliculosa</name>
    <dbReference type="NCBI Taxonomy" id="2880"/>
    <lineage>
        <taxon>Eukaryota</taxon>
        <taxon>Sar</taxon>
        <taxon>Stramenopiles</taxon>
        <taxon>Ochrophyta</taxon>
        <taxon>PX clade</taxon>
        <taxon>Phaeophyceae</taxon>
        <taxon>Ectocarpales</taxon>
        <taxon>Ectocarpaceae</taxon>
        <taxon>Ectocarpus</taxon>
    </lineage>
</organism>
<evidence type="ECO:0000313" key="3">
    <source>
        <dbReference type="Proteomes" id="UP000002630"/>
    </source>
</evidence>
<dbReference type="EMBL" id="FN649201">
    <property type="protein sequence ID" value="CBJ28234.1"/>
    <property type="molecule type" value="Genomic_DNA"/>
</dbReference>
<proteinExistence type="predicted"/>
<sequence length="88" mass="9554">MSIQHLLRHTVVRSRARIAGTSLLVEITFCTRSSPTASTPAPRTLTKRAAGTTPPPSIVTRARTPGQRRRPSWGTTMTSGTPASWNSR</sequence>